<evidence type="ECO:0000313" key="2">
    <source>
        <dbReference type="Proteomes" id="UP000026960"/>
    </source>
</evidence>
<dbReference type="HOGENOM" id="CLU_2213925_0_0_1"/>
<dbReference type="AlphaFoldDB" id="A0A0D3EPM6"/>
<accession>A0A0D3EPM6</accession>
<sequence>MAGTRGDGDGTDTVALRSRCSWRWCPSHDMAPRWWMARIGGPSFREGSDPWPPWPDLASKSFTPLLANILPSMLLLPFYGRSASISGHWELRGKGRCGAFVELTMSR</sequence>
<organism evidence="1">
    <name type="scientific">Oryza barthii</name>
    <dbReference type="NCBI Taxonomy" id="65489"/>
    <lineage>
        <taxon>Eukaryota</taxon>
        <taxon>Viridiplantae</taxon>
        <taxon>Streptophyta</taxon>
        <taxon>Embryophyta</taxon>
        <taxon>Tracheophyta</taxon>
        <taxon>Spermatophyta</taxon>
        <taxon>Magnoliopsida</taxon>
        <taxon>Liliopsida</taxon>
        <taxon>Poales</taxon>
        <taxon>Poaceae</taxon>
        <taxon>BOP clade</taxon>
        <taxon>Oryzoideae</taxon>
        <taxon>Oryzeae</taxon>
        <taxon>Oryzinae</taxon>
        <taxon>Oryza</taxon>
    </lineage>
</organism>
<evidence type="ECO:0000313" key="1">
    <source>
        <dbReference type="EnsemblPlants" id="OBART01G18060.1"/>
    </source>
</evidence>
<protein>
    <submittedName>
        <fullName evidence="1">Uncharacterized protein</fullName>
    </submittedName>
</protein>
<dbReference type="EnsemblPlants" id="OBART01G18060.1">
    <property type="protein sequence ID" value="OBART01G18060.1"/>
    <property type="gene ID" value="OBART01G18060"/>
</dbReference>
<dbReference type="Gramene" id="OBART01G18060.1">
    <property type="protein sequence ID" value="OBART01G18060.1"/>
    <property type="gene ID" value="OBART01G18060"/>
</dbReference>
<name>A0A0D3EPM6_9ORYZ</name>
<dbReference type="Proteomes" id="UP000026960">
    <property type="component" value="Chromosome 1"/>
</dbReference>
<proteinExistence type="predicted"/>
<reference evidence="1" key="1">
    <citation type="journal article" date="2009" name="Rice">
        <title>De Novo Next Generation Sequencing of Plant Genomes.</title>
        <authorList>
            <person name="Rounsley S."/>
            <person name="Marri P.R."/>
            <person name="Yu Y."/>
            <person name="He R."/>
            <person name="Sisneros N."/>
            <person name="Goicoechea J.L."/>
            <person name="Lee S.J."/>
            <person name="Angelova A."/>
            <person name="Kudrna D."/>
            <person name="Luo M."/>
            <person name="Affourtit J."/>
            <person name="Desany B."/>
            <person name="Knight J."/>
            <person name="Niazi F."/>
            <person name="Egholm M."/>
            <person name="Wing R.A."/>
        </authorList>
    </citation>
    <scope>NUCLEOTIDE SEQUENCE [LARGE SCALE GENOMIC DNA]</scope>
    <source>
        <strain evidence="1">cv. IRGC 105608</strain>
    </source>
</reference>
<keyword evidence="2" id="KW-1185">Reference proteome</keyword>
<reference evidence="1" key="2">
    <citation type="submission" date="2015-03" db="UniProtKB">
        <authorList>
            <consortium name="EnsemblPlants"/>
        </authorList>
    </citation>
    <scope>IDENTIFICATION</scope>
</reference>
<dbReference type="PaxDb" id="65489-OBART01G18060.1"/>